<organism evidence="3 4">
    <name type="scientific">Anaerocolumna aminovalerica</name>
    <dbReference type="NCBI Taxonomy" id="1527"/>
    <lineage>
        <taxon>Bacteria</taxon>
        <taxon>Bacillati</taxon>
        <taxon>Bacillota</taxon>
        <taxon>Clostridia</taxon>
        <taxon>Lachnospirales</taxon>
        <taxon>Lachnospiraceae</taxon>
        <taxon>Anaerocolumna</taxon>
    </lineage>
</organism>
<feature type="signal peptide" evidence="1">
    <location>
        <begin position="1"/>
        <end position="29"/>
    </location>
</feature>
<proteinExistence type="predicted"/>
<feature type="chain" id="PRO_5011595728" evidence="1">
    <location>
        <begin position="30"/>
        <end position="190"/>
    </location>
</feature>
<dbReference type="OrthoDB" id="9761789at2"/>
<reference evidence="3 4" key="1">
    <citation type="submission" date="2016-10" db="EMBL/GenBank/DDBJ databases">
        <authorList>
            <person name="de Groot N.N."/>
        </authorList>
    </citation>
    <scope>NUCLEOTIDE SEQUENCE [LARGE SCALE GENOMIC DNA]</scope>
    <source>
        <strain evidence="3 4">DSM 1283</strain>
    </source>
</reference>
<evidence type="ECO:0000313" key="3">
    <source>
        <dbReference type="EMBL" id="SFN96702.1"/>
    </source>
</evidence>
<dbReference type="AlphaFoldDB" id="A0A1I5DBX6"/>
<evidence type="ECO:0000256" key="1">
    <source>
        <dbReference type="SAM" id="SignalP"/>
    </source>
</evidence>
<dbReference type="Proteomes" id="UP000198806">
    <property type="component" value="Unassembled WGS sequence"/>
</dbReference>
<dbReference type="EMBL" id="FOWD01000005">
    <property type="protein sequence ID" value="SFN96702.1"/>
    <property type="molecule type" value="Genomic_DNA"/>
</dbReference>
<dbReference type="InterPro" id="IPR031965">
    <property type="entry name" value="CBM26"/>
</dbReference>
<protein>
    <submittedName>
        <fullName evidence="3">LPXTG-motif cell wall anchor domain-containing protein</fullName>
    </submittedName>
</protein>
<name>A0A1I5DBX6_9FIRM</name>
<dbReference type="InterPro" id="IPR013783">
    <property type="entry name" value="Ig-like_fold"/>
</dbReference>
<keyword evidence="4" id="KW-1185">Reference proteome</keyword>
<sequence>MLKRFKKAATILLAAMVLMVGLRGTTVKAAGDTVVIHVKNNAGWDSMNVYNWGDAGETAGVWPGTAMKEEGDGWYTHTLPAEADLNLVFSTANGTPQSNNVDGVSKSIGECWIVVGGEGEENDLGVKGAQAVLYEKPEEGWPVAAAGEAAEAVKDETPATGDVSSIMPVAMAGLGALGVMVATFRKKKDN</sequence>
<keyword evidence="1" id="KW-0732">Signal</keyword>
<dbReference type="Gene3D" id="2.60.40.10">
    <property type="entry name" value="Immunoglobulins"/>
    <property type="match status" value="1"/>
</dbReference>
<feature type="domain" description="Starch-binding module 26" evidence="2">
    <location>
        <begin position="36"/>
        <end position="101"/>
    </location>
</feature>
<accession>A0A1I5DBX6</accession>
<evidence type="ECO:0000259" key="2">
    <source>
        <dbReference type="Pfam" id="PF16738"/>
    </source>
</evidence>
<dbReference type="RefSeq" id="WP_091684809.1">
    <property type="nucleotide sequence ID" value="NZ_BAABFM010000026.1"/>
</dbReference>
<gene>
    <name evidence="3" type="ORF">SAMN04489757_105123</name>
</gene>
<dbReference type="NCBIfam" id="TIGR01167">
    <property type="entry name" value="LPXTG_anchor"/>
    <property type="match status" value="1"/>
</dbReference>
<dbReference type="Pfam" id="PF16738">
    <property type="entry name" value="CBM26"/>
    <property type="match status" value="1"/>
</dbReference>
<evidence type="ECO:0000313" key="4">
    <source>
        <dbReference type="Proteomes" id="UP000198806"/>
    </source>
</evidence>
<dbReference type="STRING" id="1527.SAMN04489757_105123"/>